<organism evidence="1 2">
    <name type="scientific">Bacillus badius</name>
    <dbReference type="NCBI Taxonomy" id="1455"/>
    <lineage>
        <taxon>Bacteria</taxon>
        <taxon>Bacillati</taxon>
        <taxon>Bacillota</taxon>
        <taxon>Bacilli</taxon>
        <taxon>Bacillales</taxon>
        <taxon>Bacillaceae</taxon>
        <taxon>Pseudobacillus</taxon>
    </lineage>
</organism>
<gene>
    <name evidence="1" type="ORF">SD77_2283</name>
</gene>
<evidence type="ECO:0000313" key="2">
    <source>
        <dbReference type="Proteomes" id="UP000031982"/>
    </source>
</evidence>
<dbReference type="Gene3D" id="1.10.3450.10">
    <property type="entry name" value="TTHA0068-like"/>
    <property type="match status" value="1"/>
</dbReference>
<dbReference type="InterPro" id="IPR023203">
    <property type="entry name" value="TTHA0068_sf"/>
</dbReference>
<sequence length="179" mass="20596">MYSFPLPYLSFLAHFHESHDYFECHEVLEEYWKEKTDQSRDSVWVGLIQTAVSLYHHRRGNFAGAQKMAAKALKILQSRTGELAGLGIDSEAFLRQLSCRLQEITEGKAFAEMAIPFLDKEVVLQYRSFHQSCTPSILEKDAAYLRNKHLLRDRSPILNAREQALKQRHGQTADQSANL</sequence>
<dbReference type="Proteomes" id="UP000031982">
    <property type="component" value="Unassembled WGS sequence"/>
</dbReference>
<keyword evidence="2" id="KW-1185">Reference proteome</keyword>
<dbReference type="SUPFAM" id="SSF140663">
    <property type="entry name" value="TTHA0068-like"/>
    <property type="match status" value="1"/>
</dbReference>
<evidence type="ECO:0008006" key="3">
    <source>
        <dbReference type="Google" id="ProtNLM"/>
    </source>
</evidence>
<dbReference type="PANTHER" id="PTHR34796:SF1">
    <property type="entry name" value="EXPRESSED PROTEIN"/>
    <property type="match status" value="1"/>
</dbReference>
<proteinExistence type="predicted"/>
<evidence type="ECO:0000313" key="1">
    <source>
        <dbReference type="EMBL" id="KIL79829.1"/>
    </source>
</evidence>
<dbReference type="Pfam" id="PF03745">
    <property type="entry name" value="DUF309"/>
    <property type="match status" value="1"/>
</dbReference>
<dbReference type="InterPro" id="IPR005500">
    <property type="entry name" value="DUF309"/>
</dbReference>
<dbReference type="EMBL" id="JXLP01000002">
    <property type="protein sequence ID" value="KIL79829.1"/>
    <property type="molecule type" value="Genomic_DNA"/>
</dbReference>
<dbReference type="PANTHER" id="PTHR34796">
    <property type="entry name" value="EXPRESSED PROTEIN"/>
    <property type="match status" value="1"/>
</dbReference>
<reference evidence="1 2" key="1">
    <citation type="submission" date="2015-01" db="EMBL/GenBank/DDBJ databases">
        <title>Genome Assembly of Bacillus badius MTCC 1458.</title>
        <authorList>
            <person name="Verma A."/>
            <person name="Khatri I."/>
            <person name="Mual P."/>
            <person name="Subramanian S."/>
            <person name="Krishnamurthi S."/>
        </authorList>
    </citation>
    <scope>NUCLEOTIDE SEQUENCE [LARGE SCALE GENOMIC DNA]</scope>
    <source>
        <strain evidence="1 2">MTCC 1458</strain>
    </source>
</reference>
<dbReference type="RefSeq" id="WP_041097043.1">
    <property type="nucleotide sequence ID" value="NZ_JARTHD010000004.1"/>
</dbReference>
<accession>A0ABR5AYL8</accession>
<name>A0ABR5AYL8_BACBA</name>
<comment type="caution">
    <text evidence="1">The sequence shown here is derived from an EMBL/GenBank/DDBJ whole genome shotgun (WGS) entry which is preliminary data.</text>
</comment>
<protein>
    <recommendedName>
        <fullName evidence="3">DUF309 domain-containing protein</fullName>
    </recommendedName>
</protein>